<protein>
    <submittedName>
        <fullName evidence="1">Uncharacterized protein</fullName>
    </submittedName>
</protein>
<gene>
    <name evidence="1" type="ORF">B9T62_09630</name>
</gene>
<reference evidence="1 2" key="1">
    <citation type="submission" date="2017-06" db="EMBL/GenBank/DDBJ databases">
        <title>Complete genome sequence of Paenibacillus donghaensis KCTC 13049T isolated from East Sea sediment, South Korea.</title>
        <authorList>
            <person name="Jung B.K."/>
            <person name="Hong S.-J."/>
            <person name="Shin J.-H."/>
        </authorList>
    </citation>
    <scope>NUCLEOTIDE SEQUENCE [LARGE SCALE GENOMIC DNA]</scope>
    <source>
        <strain evidence="1 2">KCTC 13049</strain>
    </source>
</reference>
<dbReference type="Proteomes" id="UP000249890">
    <property type="component" value="Chromosome"/>
</dbReference>
<evidence type="ECO:0000313" key="1">
    <source>
        <dbReference type="EMBL" id="ASA21023.1"/>
    </source>
</evidence>
<keyword evidence="2" id="KW-1185">Reference proteome</keyword>
<dbReference type="EMBL" id="CP021780">
    <property type="protein sequence ID" value="ASA21023.1"/>
    <property type="molecule type" value="Genomic_DNA"/>
</dbReference>
<dbReference type="KEGG" id="pdh:B9T62_09630"/>
<dbReference type="AlphaFoldDB" id="A0A2Z2KDD6"/>
<organism evidence="1 2">
    <name type="scientific">Paenibacillus donghaensis</name>
    <dbReference type="NCBI Taxonomy" id="414771"/>
    <lineage>
        <taxon>Bacteria</taxon>
        <taxon>Bacillati</taxon>
        <taxon>Bacillota</taxon>
        <taxon>Bacilli</taxon>
        <taxon>Bacillales</taxon>
        <taxon>Paenibacillaceae</taxon>
        <taxon>Paenibacillus</taxon>
    </lineage>
</organism>
<sequence length="67" mass="7518">MCAFFLPIERELKNVTYGEALKYKLQGVAPAGIMPDGDEGEGDAQQPRRNPFFHLRHAPSDICRINS</sequence>
<proteinExistence type="predicted"/>
<accession>A0A2Z2KDD6</accession>
<evidence type="ECO:0000313" key="2">
    <source>
        <dbReference type="Proteomes" id="UP000249890"/>
    </source>
</evidence>
<name>A0A2Z2KDD6_9BACL</name>